<proteinExistence type="inferred from homology"/>
<evidence type="ECO:0000313" key="5">
    <source>
        <dbReference type="EMBL" id="MBI3015873.1"/>
    </source>
</evidence>
<dbReference type="Proteomes" id="UP000741360">
    <property type="component" value="Unassembled WGS sequence"/>
</dbReference>
<gene>
    <name evidence="5" type="ORF">HYY65_12645</name>
</gene>
<feature type="chain" id="PRO_5037519633" evidence="2">
    <location>
        <begin position="18"/>
        <end position="824"/>
    </location>
</feature>
<evidence type="ECO:0000259" key="4">
    <source>
        <dbReference type="Pfam" id="PF05193"/>
    </source>
</evidence>
<evidence type="ECO:0000256" key="1">
    <source>
        <dbReference type="ARBA" id="ARBA00007261"/>
    </source>
</evidence>
<reference evidence="5" key="1">
    <citation type="submission" date="2020-07" db="EMBL/GenBank/DDBJ databases">
        <title>Huge and variable diversity of episymbiotic CPR bacteria and DPANN archaea in groundwater ecosystems.</title>
        <authorList>
            <person name="He C.Y."/>
            <person name="Keren R."/>
            <person name="Whittaker M."/>
            <person name="Farag I.F."/>
            <person name="Doudna J."/>
            <person name="Cate J.H.D."/>
            <person name="Banfield J.F."/>
        </authorList>
    </citation>
    <scope>NUCLEOTIDE SEQUENCE</scope>
    <source>
        <strain evidence="5">NC_groundwater_717_Ag_S-0.2um_59_8</strain>
    </source>
</reference>
<dbReference type="GO" id="GO:0046872">
    <property type="term" value="F:metal ion binding"/>
    <property type="evidence" value="ECO:0007669"/>
    <property type="project" value="InterPro"/>
</dbReference>
<sequence>MSSLLALSACFLRTAAAADIVRATLKNGLRVVIVRNTLAPVVTTQVNYLVGAKESPPGFPGMAHAQEHMMFRGSPGLSAAQLSNLIAALGGEFNADTQQTVTQYFFTVPADALDVALHIEAVRMRDVLDTEKLWKQERGAIEQEVAQDLSDPQYIFYTRLLEAMFAGTPYAHDALGTRPSFQRTTGAMLKKFHKTWYGPNNAILIIVGDVDPNRTLAKVRRLFEAIPRRPVPPRPAVQLPPPKPATITLDTDLPYGLDVVAYRLPGYGSPDFAAGQVLADVLDSRRGNLYALVPEGKALFAGFNASALPKAAFGYAMAAFPHGGDGSALVTMMKDIIADYVKNGVPEGLVEAAKHHEVADAEFQKNSVAGMAAAWSQALAVEGRNSPEDDIEAIKKVTPADVNRVAREYLVNDTAVEAVLTARPSGQPVESKGSRGKESFAPQETKRVALPSWAKKAMAPPALPALSVKPTVTVLPNGLRLIVQPETISPTISVFGQVKNNPYLQAPKGQEGVADVLAGLFSYGTATLNRLAFQEALDEIAANESAGTSFSLQVLAERFERGAQLLADHLLHPALPEDAFKIVRKETISTVAGQLQSPAYLSNRALRTALYPKDDPALREATPDTVASLTLEHVQDYYNKVFRPDLTTIVVIGQVTPEQARGIIEKYFGGWKSQGPKPETDLPPVPLSKRSATAVPDASRVQSEVTLAETVGLTRSHPDYYALQVGNHVLTGAFYATRLYRDLRERSGLVYSVEAWLRAGKTRSLYQVSYACDPPNVSKARALVERNLHQMQTTPVTAAELRQAKTLLLRQIPLSRSSTDNLAG</sequence>
<comment type="similarity">
    <text evidence="1">Belongs to the peptidase M16 family.</text>
</comment>
<comment type="caution">
    <text evidence="5">The sequence shown here is derived from an EMBL/GenBank/DDBJ whole genome shotgun (WGS) entry which is preliminary data.</text>
</comment>
<feature type="domain" description="Peptidase M16 N-terminal" evidence="3">
    <location>
        <begin position="30"/>
        <end position="177"/>
    </location>
</feature>
<dbReference type="SUPFAM" id="SSF63411">
    <property type="entry name" value="LuxS/MPP-like metallohydrolase"/>
    <property type="match status" value="4"/>
</dbReference>
<feature type="domain" description="Peptidase M16 C-terminal" evidence="4">
    <location>
        <begin position="187"/>
        <end position="355"/>
    </location>
</feature>
<dbReference type="PANTHER" id="PTHR11851:SF49">
    <property type="entry name" value="MITOCHONDRIAL-PROCESSING PEPTIDASE SUBUNIT ALPHA"/>
    <property type="match status" value="1"/>
</dbReference>
<feature type="non-terminal residue" evidence="5">
    <location>
        <position position="824"/>
    </location>
</feature>
<accession>A0A932GRR8</accession>
<dbReference type="Pfam" id="PF05193">
    <property type="entry name" value="Peptidase_M16_C"/>
    <property type="match status" value="2"/>
</dbReference>
<organism evidence="5 6">
    <name type="scientific">Tectimicrobiota bacterium</name>
    <dbReference type="NCBI Taxonomy" id="2528274"/>
    <lineage>
        <taxon>Bacteria</taxon>
        <taxon>Pseudomonadati</taxon>
        <taxon>Nitrospinota/Tectimicrobiota group</taxon>
        <taxon>Candidatus Tectimicrobiota</taxon>
    </lineage>
</organism>
<evidence type="ECO:0000313" key="6">
    <source>
        <dbReference type="Proteomes" id="UP000741360"/>
    </source>
</evidence>
<dbReference type="EMBL" id="JACPSX010000243">
    <property type="protein sequence ID" value="MBI3015873.1"/>
    <property type="molecule type" value="Genomic_DNA"/>
</dbReference>
<evidence type="ECO:0000256" key="2">
    <source>
        <dbReference type="SAM" id="SignalP"/>
    </source>
</evidence>
<dbReference type="Pfam" id="PF00675">
    <property type="entry name" value="Peptidase_M16"/>
    <property type="match status" value="1"/>
</dbReference>
<feature type="signal peptide" evidence="2">
    <location>
        <begin position="1"/>
        <end position="17"/>
    </location>
</feature>
<evidence type="ECO:0000259" key="3">
    <source>
        <dbReference type="Pfam" id="PF00675"/>
    </source>
</evidence>
<dbReference type="InterPro" id="IPR050361">
    <property type="entry name" value="MPP/UQCRC_Complex"/>
</dbReference>
<dbReference type="InterPro" id="IPR011765">
    <property type="entry name" value="Pept_M16_N"/>
</dbReference>
<dbReference type="InterPro" id="IPR007863">
    <property type="entry name" value="Peptidase_M16_C"/>
</dbReference>
<name>A0A932GRR8_UNCTE</name>
<dbReference type="Gene3D" id="3.30.830.10">
    <property type="entry name" value="Metalloenzyme, LuxS/M16 peptidase-like"/>
    <property type="match status" value="4"/>
</dbReference>
<dbReference type="InterPro" id="IPR011249">
    <property type="entry name" value="Metalloenz_LuxS/M16"/>
</dbReference>
<dbReference type="AlphaFoldDB" id="A0A932GRR8"/>
<dbReference type="PANTHER" id="PTHR11851">
    <property type="entry name" value="METALLOPROTEASE"/>
    <property type="match status" value="1"/>
</dbReference>
<protein>
    <submittedName>
        <fullName evidence="5">Insulinase family protein</fullName>
    </submittedName>
</protein>
<keyword evidence="2" id="KW-0732">Signal</keyword>
<feature type="domain" description="Peptidase M16 C-terminal" evidence="4">
    <location>
        <begin position="628"/>
        <end position="808"/>
    </location>
</feature>